<name>A0A0G0ASE9_9BACT</name>
<accession>A0A0G0ASE9</accession>
<organism evidence="1 2">
    <name type="scientific">Candidatus Gottesmanbacteria bacterium GW2011_GWA1_34_13</name>
    <dbReference type="NCBI Taxonomy" id="1618434"/>
    <lineage>
        <taxon>Bacteria</taxon>
        <taxon>Candidatus Gottesmaniibacteriota</taxon>
    </lineage>
</organism>
<dbReference type="SUPFAM" id="SSF52540">
    <property type="entry name" value="P-loop containing nucleoside triphosphate hydrolases"/>
    <property type="match status" value="1"/>
</dbReference>
<dbReference type="EMBL" id="LBPN01000002">
    <property type="protein sequence ID" value="KKP59819.1"/>
    <property type="molecule type" value="Genomic_DNA"/>
</dbReference>
<dbReference type="STRING" id="1618434.UR52_C0002G0047"/>
<protein>
    <submittedName>
        <fullName evidence="1">Dephospho-CoA kinase-like protein</fullName>
    </submittedName>
</protein>
<dbReference type="GO" id="GO:0016301">
    <property type="term" value="F:kinase activity"/>
    <property type="evidence" value="ECO:0007669"/>
    <property type="project" value="UniProtKB-KW"/>
</dbReference>
<dbReference type="PANTHER" id="PTHR41930:SF1">
    <property type="entry name" value="DEPHOSPHO-COA KINASE"/>
    <property type="match status" value="1"/>
</dbReference>
<evidence type="ECO:0000313" key="1">
    <source>
        <dbReference type="EMBL" id="KKP59819.1"/>
    </source>
</evidence>
<gene>
    <name evidence="1" type="ORF">UR52_C0002G0047</name>
</gene>
<keyword evidence="1" id="KW-0808">Transferase</keyword>
<dbReference type="PANTHER" id="PTHR41930">
    <property type="entry name" value="UPF0200 PROTEIN MJ1399"/>
    <property type="match status" value="1"/>
</dbReference>
<dbReference type="InterPro" id="IPR027417">
    <property type="entry name" value="P-loop_NTPase"/>
</dbReference>
<dbReference type="AlphaFoldDB" id="A0A0G0ASE9"/>
<comment type="caution">
    <text evidence="1">The sequence shown here is derived from an EMBL/GenBank/DDBJ whole genome shotgun (WGS) entry which is preliminary data.</text>
</comment>
<dbReference type="Proteomes" id="UP000034176">
    <property type="component" value="Unassembled WGS sequence"/>
</dbReference>
<proteinExistence type="predicted"/>
<evidence type="ECO:0000313" key="2">
    <source>
        <dbReference type="Proteomes" id="UP000034176"/>
    </source>
</evidence>
<keyword evidence="1" id="KW-0418">Kinase</keyword>
<dbReference type="Gene3D" id="3.40.50.300">
    <property type="entry name" value="P-loop containing nucleotide triphosphate hydrolases"/>
    <property type="match status" value="1"/>
</dbReference>
<sequence>MPGAGKTVAADFFRKNGLSVLRFGDQTDIGLKELGKEINEKNERWYRENIRQELGMAAMAIKIEPRILEHAKKNNLIILDGLYSWEEYLYLIKKFPNLKLLCIYAPPHIRHKRLKERIIRSLTDSEAKTRDITQITNLNTGGPIAIADYLIINAFNLEKYTQALEKFYQKHK</sequence>
<reference evidence="1 2" key="1">
    <citation type="journal article" date="2015" name="Nature">
        <title>rRNA introns, odd ribosomes, and small enigmatic genomes across a large radiation of phyla.</title>
        <authorList>
            <person name="Brown C.T."/>
            <person name="Hug L.A."/>
            <person name="Thomas B.C."/>
            <person name="Sharon I."/>
            <person name="Castelle C.J."/>
            <person name="Singh A."/>
            <person name="Wilkins M.J."/>
            <person name="Williams K.H."/>
            <person name="Banfield J.F."/>
        </authorList>
    </citation>
    <scope>NUCLEOTIDE SEQUENCE [LARGE SCALE GENOMIC DNA]</scope>
</reference>